<keyword evidence="3" id="KW-1185">Reference proteome</keyword>
<dbReference type="OrthoDB" id="149912at2"/>
<dbReference type="InterPro" id="IPR050266">
    <property type="entry name" value="AB_hydrolase_sf"/>
</dbReference>
<dbReference type="Pfam" id="PF00561">
    <property type="entry name" value="Abhydrolase_1"/>
    <property type="match status" value="1"/>
</dbReference>
<evidence type="ECO:0000259" key="1">
    <source>
        <dbReference type="Pfam" id="PF00561"/>
    </source>
</evidence>
<dbReference type="InterPro" id="IPR029058">
    <property type="entry name" value="AB_hydrolase_fold"/>
</dbReference>
<keyword evidence="2" id="KW-0378">Hydrolase</keyword>
<gene>
    <name evidence="2" type="ORF">DFR37_10710</name>
</gene>
<dbReference type="GO" id="GO:0016020">
    <property type="term" value="C:membrane"/>
    <property type="evidence" value="ECO:0007669"/>
    <property type="project" value="TreeGrafter"/>
</dbReference>
<reference evidence="2 3" key="1">
    <citation type="submission" date="2018-06" db="EMBL/GenBank/DDBJ databases">
        <title>Genomic Encyclopedia of Type Strains, Phase IV (KMG-IV): sequencing the most valuable type-strain genomes for metagenomic binning, comparative biology and taxonomic classification.</title>
        <authorList>
            <person name="Goeker M."/>
        </authorList>
    </citation>
    <scope>NUCLEOTIDE SEQUENCE [LARGE SCALE GENOMIC DNA]</scope>
    <source>
        <strain evidence="2 3">DSM 25520</strain>
    </source>
</reference>
<dbReference type="InterPro" id="IPR000073">
    <property type="entry name" value="AB_hydrolase_1"/>
</dbReference>
<dbReference type="GO" id="GO:0047372">
    <property type="term" value="F:monoacylglycerol lipase activity"/>
    <property type="evidence" value="ECO:0007669"/>
    <property type="project" value="TreeGrafter"/>
</dbReference>
<dbReference type="EMBL" id="QNRQ01000007">
    <property type="protein sequence ID" value="RBP38246.1"/>
    <property type="molecule type" value="Genomic_DNA"/>
</dbReference>
<dbReference type="PANTHER" id="PTHR43798">
    <property type="entry name" value="MONOACYLGLYCEROL LIPASE"/>
    <property type="match status" value="1"/>
</dbReference>
<feature type="domain" description="AB hydrolase-1" evidence="1">
    <location>
        <begin position="43"/>
        <end position="295"/>
    </location>
</feature>
<dbReference type="GO" id="GO:0046464">
    <property type="term" value="P:acylglycerol catabolic process"/>
    <property type="evidence" value="ECO:0007669"/>
    <property type="project" value="TreeGrafter"/>
</dbReference>
<comment type="caution">
    <text evidence="2">The sequence shown here is derived from an EMBL/GenBank/DDBJ whole genome shotgun (WGS) entry which is preliminary data.</text>
</comment>
<evidence type="ECO:0000313" key="2">
    <source>
        <dbReference type="EMBL" id="RBP38246.1"/>
    </source>
</evidence>
<protein>
    <submittedName>
        <fullName evidence="2">Alpha-beta hydrolase superfamily lysophospholipase</fullName>
    </submittedName>
</protein>
<organism evidence="2 3">
    <name type="scientific">Eoetvoesiella caeni</name>
    <dbReference type="NCBI Taxonomy" id="645616"/>
    <lineage>
        <taxon>Bacteria</taxon>
        <taxon>Pseudomonadati</taxon>
        <taxon>Pseudomonadota</taxon>
        <taxon>Betaproteobacteria</taxon>
        <taxon>Burkholderiales</taxon>
        <taxon>Alcaligenaceae</taxon>
        <taxon>Eoetvoesiella</taxon>
    </lineage>
</organism>
<dbReference type="PANTHER" id="PTHR43798:SF33">
    <property type="entry name" value="HYDROLASE, PUTATIVE (AFU_ORTHOLOGUE AFUA_2G14860)-RELATED"/>
    <property type="match status" value="1"/>
</dbReference>
<accession>A0A366H846</accession>
<dbReference type="SUPFAM" id="SSF53474">
    <property type="entry name" value="alpha/beta-Hydrolases"/>
    <property type="match status" value="1"/>
</dbReference>
<dbReference type="AlphaFoldDB" id="A0A366H846"/>
<name>A0A366H846_9BURK</name>
<proteinExistence type="predicted"/>
<dbReference type="PRINTS" id="PR00111">
    <property type="entry name" value="ABHYDROLASE"/>
</dbReference>
<dbReference type="Proteomes" id="UP000253628">
    <property type="component" value="Unassembled WGS sequence"/>
</dbReference>
<dbReference type="Gene3D" id="3.40.50.1820">
    <property type="entry name" value="alpha/beta hydrolase"/>
    <property type="match status" value="1"/>
</dbReference>
<evidence type="ECO:0000313" key="3">
    <source>
        <dbReference type="Proteomes" id="UP000253628"/>
    </source>
</evidence>
<sequence>MSIQTSPYLPRRASTVEQLTIRGAVPYRVHRWAAEKGSSLNAPPLLLAHGWMDVGASFQRCVDYLSAGRDVIALDWRGFGGSRSGQPVDSYCFYDYYGDLDAIVDYISPNSPIDLLGHSMGGNIVMTYAGTCPARIRRLINVEGFGLAKTAPSEAPARLAQWLSELKSPVSLRTFANEQDIVEHLRIRSPQLDKEYGAWLARQWAQLQPDGRWHIMADAAHKRVNPILYRSDEAISTWANIQARVLWVEGENTGHDRWSGDKYPRSEFEDRLSKVQSVERRVINQAGHMIHLDQPQALATAIEDFLS</sequence>